<reference evidence="1 2" key="1">
    <citation type="submission" date="2016-01" db="EMBL/GenBank/DDBJ databases">
        <title>The new phylogeny of the genus Mycobacterium.</title>
        <authorList>
            <person name="Tarcisio F."/>
            <person name="Conor M."/>
            <person name="Antonella G."/>
            <person name="Elisabetta G."/>
            <person name="Giulia F.S."/>
            <person name="Sara T."/>
            <person name="Anna F."/>
            <person name="Clotilde B."/>
            <person name="Roberto B."/>
            <person name="Veronica D.S."/>
            <person name="Fabio R."/>
            <person name="Monica P."/>
            <person name="Olivier J."/>
            <person name="Enrico T."/>
            <person name="Nicola S."/>
        </authorList>
    </citation>
    <scope>NUCLEOTIDE SEQUENCE [LARGE SCALE GENOMIC DNA]</scope>
    <source>
        <strain evidence="1 2">DSM 44616</strain>
    </source>
</reference>
<dbReference type="Proteomes" id="UP000193387">
    <property type="component" value="Unassembled WGS sequence"/>
</dbReference>
<protein>
    <submittedName>
        <fullName evidence="1">Uncharacterized protein</fullName>
    </submittedName>
</protein>
<evidence type="ECO:0000313" key="1">
    <source>
        <dbReference type="EMBL" id="ORW72705.1"/>
    </source>
</evidence>
<dbReference type="AlphaFoldDB" id="A0AAJ3TVT5"/>
<organism evidence="1 2">
    <name type="scientific">Mycobacterium saskatchewanense</name>
    <dbReference type="NCBI Taxonomy" id="220927"/>
    <lineage>
        <taxon>Bacteria</taxon>
        <taxon>Bacillati</taxon>
        <taxon>Actinomycetota</taxon>
        <taxon>Actinomycetes</taxon>
        <taxon>Mycobacteriales</taxon>
        <taxon>Mycobacteriaceae</taxon>
        <taxon>Mycobacterium</taxon>
        <taxon>Mycobacterium simiae complex</taxon>
    </lineage>
</organism>
<accession>A0AAJ3TVT5</accession>
<keyword evidence="2" id="KW-1185">Reference proteome</keyword>
<name>A0AAJ3TVT5_9MYCO</name>
<evidence type="ECO:0000313" key="2">
    <source>
        <dbReference type="Proteomes" id="UP000193387"/>
    </source>
</evidence>
<proteinExistence type="predicted"/>
<dbReference type="EMBL" id="LQPR01000022">
    <property type="protein sequence ID" value="ORW72705.1"/>
    <property type="molecule type" value="Genomic_DNA"/>
</dbReference>
<comment type="caution">
    <text evidence="1">The sequence shown here is derived from an EMBL/GenBank/DDBJ whole genome shotgun (WGS) entry which is preliminary data.</text>
</comment>
<sequence>MRGTLTSIWMWRNQDASYLEKFASASCVTYPVEGIGAADRMGSQLLRAHSRRHSQEAQEVDSS</sequence>
<gene>
    <name evidence="1" type="ORF">AWC23_09730</name>
</gene>